<accession>A0A1N6U284</accession>
<proteinExistence type="inferred from homology"/>
<evidence type="ECO:0000256" key="1">
    <source>
        <dbReference type="ARBA" id="ARBA00022723"/>
    </source>
</evidence>
<dbReference type="InterPro" id="IPR029052">
    <property type="entry name" value="Metallo-depent_PP-like"/>
</dbReference>
<dbReference type="GO" id="GO:0016787">
    <property type="term" value="F:hydrolase activity"/>
    <property type="evidence" value="ECO:0007669"/>
    <property type="project" value="UniProtKB-KW"/>
</dbReference>
<evidence type="ECO:0000256" key="4">
    <source>
        <dbReference type="ARBA" id="ARBA00025742"/>
    </source>
</evidence>
<reference evidence="6 7" key="1">
    <citation type="submission" date="2017-01" db="EMBL/GenBank/DDBJ databases">
        <authorList>
            <person name="Mah S.A."/>
            <person name="Swanson W.J."/>
            <person name="Moy G.W."/>
            <person name="Vacquier V.D."/>
        </authorList>
    </citation>
    <scope>NUCLEOTIDE SEQUENCE [LARGE SCALE GENOMIC DNA]</scope>
    <source>
        <strain evidence="6 7">DSM 7027</strain>
    </source>
</reference>
<keyword evidence="2" id="KW-0378">Hydrolase</keyword>
<evidence type="ECO:0000313" key="7">
    <source>
        <dbReference type="Proteomes" id="UP000186895"/>
    </source>
</evidence>
<organism evidence="6 7">
    <name type="scientific">Marinobacterium stanieri</name>
    <dbReference type="NCBI Taxonomy" id="49186"/>
    <lineage>
        <taxon>Bacteria</taxon>
        <taxon>Pseudomonadati</taxon>
        <taxon>Pseudomonadota</taxon>
        <taxon>Gammaproteobacteria</taxon>
        <taxon>Oceanospirillales</taxon>
        <taxon>Oceanospirillaceae</taxon>
        <taxon>Marinobacterium</taxon>
    </lineage>
</organism>
<keyword evidence="3" id="KW-0408">Iron</keyword>
<dbReference type="SUPFAM" id="SSF56300">
    <property type="entry name" value="Metallo-dependent phosphatases"/>
    <property type="match status" value="1"/>
</dbReference>
<dbReference type="Pfam" id="PF00149">
    <property type="entry name" value="Metallophos"/>
    <property type="match status" value="1"/>
</dbReference>
<dbReference type="InterPro" id="IPR004843">
    <property type="entry name" value="Calcineurin-like_PHP"/>
</dbReference>
<dbReference type="eggNOG" id="COG1409">
    <property type="taxonomic scope" value="Bacteria"/>
</dbReference>
<dbReference type="GO" id="GO:0046872">
    <property type="term" value="F:metal ion binding"/>
    <property type="evidence" value="ECO:0007669"/>
    <property type="project" value="UniProtKB-KW"/>
</dbReference>
<evidence type="ECO:0000259" key="5">
    <source>
        <dbReference type="Pfam" id="PF00149"/>
    </source>
</evidence>
<gene>
    <name evidence="6" type="ORF">SAMN05421647_106160</name>
</gene>
<protein>
    <submittedName>
        <fullName evidence="6">3',5'-cyclic AMP phosphodiesterase CpdA</fullName>
    </submittedName>
</protein>
<dbReference type="Proteomes" id="UP000186895">
    <property type="component" value="Unassembled WGS sequence"/>
</dbReference>
<comment type="similarity">
    <text evidence="4">Belongs to the cyclic nucleotide phosphodiesterase class-III family.</text>
</comment>
<dbReference type="InterPro" id="IPR050884">
    <property type="entry name" value="CNP_phosphodiesterase-III"/>
</dbReference>
<dbReference type="RefSeq" id="WP_076463391.1">
    <property type="nucleotide sequence ID" value="NZ_FTMN01000006.1"/>
</dbReference>
<evidence type="ECO:0000313" key="6">
    <source>
        <dbReference type="EMBL" id="SIQ59714.1"/>
    </source>
</evidence>
<dbReference type="Gene3D" id="3.60.21.10">
    <property type="match status" value="1"/>
</dbReference>
<feature type="domain" description="Calcineurin-like phosphoesterase" evidence="5">
    <location>
        <begin position="1"/>
        <end position="190"/>
    </location>
</feature>
<dbReference type="AlphaFoldDB" id="A0A1N6U284"/>
<sequence>MRIVQLSDLHFGTETPAVLEALLAACAQIEPVLVLLSGDLTQRARRHEFDACRQLIQQLAPAQVLAVPGNHDLPLFNVWHRFRAPYAGFRRVFGWQLEPVFETPELLVVGVNTTDPRRHVDGHFDTHSVEQVAGKLQSSSAKLKLVVGHHPVDAVLASDEQNIAGGARAAMQRWCEAGMQLYLAGHIHYPFFAPLSRRYPDLPDQAWTVQAGTAISTRTRDGKPNSFNLIDADLEMRVLSLTRWDFNAESGRFDPAEQVQLPLGV</sequence>
<keyword evidence="1" id="KW-0479">Metal-binding</keyword>
<evidence type="ECO:0000256" key="3">
    <source>
        <dbReference type="ARBA" id="ARBA00023004"/>
    </source>
</evidence>
<name>A0A1N6U284_9GAMM</name>
<dbReference type="PANTHER" id="PTHR42988:SF2">
    <property type="entry name" value="CYCLIC NUCLEOTIDE PHOSPHODIESTERASE CBUA0032-RELATED"/>
    <property type="match status" value="1"/>
</dbReference>
<evidence type="ECO:0000256" key="2">
    <source>
        <dbReference type="ARBA" id="ARBA00022801"/>
    </source>
</evidence>
<dbReference type="PANTHER" id="PTHR42988">
    <property type="entry name" value="PHOSPHOHYDROLASE"/>
    <property type="match status" value="1"/>
</dbReference>
<dbReference type="STRING" id="49186.SAMN05421647_106160"/>
<dbReference type="EMBL" id="FTMN01000006">
    <property type="protein sequence ID" value="SIQ59714.1"/>
    <property type="molecule type" value="Genomic_DNA"/>
</dbReference>
<keyword evidence="7" id="KW-1185">Reference proteome</keyword>